<sequence>MEELRQSLLDLIGLDLLIQLYPCLEVWSEIGHCEPKVPDLQLRETKIVEPVTTQGQSGTPVQLDSSDAAATENGQAECSCIGPKGAYSNPHSSADSVPYATENSRLSQRFSVLQQNTQLPPLHTNGSTSADTSQVNSTCHVAAASLLMQGDTLATNSAFRPAIRSSASAAGVHSVEVSIGAGDPITLPASTVCTRETHLNSNGLEPPSTLGIKDIPNASPDVVSLVANQIGGSPQGSTSAAAIQPASLTQDTERPINYDIQVLKTMEVGASSTATLLDNSDSISAYASQPEFSTKITDQQESPYTLQPINPMEIGTTSSDPLLDSPAILPRESYQHPSGHASGGEFIPKEALDLEEEYGGFSINLDFLLCKSNHTYGDSTKGGSDNGGLGRGELHACSKLASAQNFYPARQNPSAESRIAQVQSGFSDRVCTSTPMVAL</sequence>
<accession>A0A5J4ZID3</accession>
<evidence type="ECO:0000313" key="3">
    <source>
        <dbReference type="Proteomes" id="UP000325577"/>
    </source>
</evidence>
<keyword evidence="3" id="KW-1185">Reference proteome</keyword>
<proteinExistence type="predicted"/>
<organism evidence="2 3">
    <name type="scientific">Nyssa sinensis</name>
    <dbReference type="NCBI Taxonomy" id="561372"/>
    <lineage>
        <taxon>Eukaryota</taxon>
        <taxon>Viridiplantae</taxon>
        <taxon>Streptophyta</taxon>
        <taxon>Embryophyta</taxon>
        <taxon>Tracheophyta</taxon>
        <taxon>Spermatophyta</taxon>
        <taxon>Magnoliopsida</taxon>
        <taxon>eudicotyledons</taxon>
        <taxon>Gunneridae</taxon>
        <taxon>Pentapetalae</taxon>
        <taxon>asterids</taxon>
        <taxon>Cornales</taxon>
        <taxon>Nyssaceae</taxon>
        <taxon>Nyssa</taxon>
    </lineage>
</organism>
<protein>
    <submittedName>
        <fullName evidence="2">Uncharacterized protein</fullName>
    </submittedName>
</protein>
<gene>
    <name evidence="2" type="ORF">F0562_015306</name>
</gene>
<reference evidence="2 3" key="1">
    <citation type="submission" date="2019-09" db="EMBL/GenBank/DDBJ databases">
        <title>A chromosome-level genome assembly of the Chinese tupelo Nyssa sinensis.</title>
        <authorList>
            <person name="Yang X."/>
            <person name="Kang M."/>
            <person name="Yang Y."/>
            <person name="Xiong H."/>
            <person name="Wang M."/>
            <person name="Zhang Z."/>
            <person name="Wang Z."/>
            <person name="Wu H."/>
            <person name="Ma T."/>
            <person name="Liu J."/>
            <person name="Xi Z."/>
        </authorList>
    </citation>
    <scope>NUCLEOTIDE SEQUENCE [LARGE SCALE GENOMIC DNA]</scope>
    <source>
        <strain evidence="2">J267</strain>
        <tissue evidence="2">Leaf</tissue>
    </source>
</reference>
<dbReference type="EMBL" id="CM018050">
    <property type="protein sequence ID" value="KAA8517829.1"/>
    <property type="molecule type" value="Genomic_DNA"/>
</dbReference>
<evidence type="ECO:0000256" key="1">
    <source>
        <dbReference type="SAM" id="MobiDB-lite"/>
    </source>
</evidence>
<name>A0A5J4ZID3_9ASTE</name>
<dbReference type="AlphaFoldDB" id="A0A5J4ZID3"/>
<feature type="region of interest" description="Disordered" evidence="1">
    <location>
        <begin position="315"/>
        <end position="345"/>
    </location>
</feature>
<evidence type="ECO:0000313" key="2">
    <source>
        <dbReference type="EMBL" id="KAA8517829.1"/>
    </source>
</evidence>
<dbReference type="Proteomes" id="UP000325577">
    <property type="component" value="Linkage Group LG7"/>
</dbReference>